<dbReference type="PANTHER" id="PTHR13367">
    <property type="entry name" value="UBIQUITIN THIOESTERASE"/>
    <property type="match status" value="1"/>
</dbReference>
<dbReference type="InterPro" id="IPR036443">
    <property type="entry name" value="Znf_RanBP2_sf"/>
</dbReference>
<protein>
    <recommendedName>
        <fullName evidence="3">ubiquitinyl hydrolase 1</fullName>
        <ecNumber evidence="3">3.4.19.12</ecNumber>
    </recommendedName>
</protein>
<dbReference type="Gene3D" id="4.10.1060.10">
    <property type="entry name" value="Zinc finger, RanBP2-type"/>
    <property type="match status" value="2"/>
</dbReference>
<dbReference type="VEuPathDB" id="VectorBase:PHUM432730"/>
<dbReference type="EC" id="3.4.19.12" evidence="3"/>
<keyword evidence="7" id="KW-0677">Repeat</keyword>
<dbReference type="RefSeq" id="XP_002429422.1">
    <property type="nucleotide sequence ID" value="XM_002429377.1"/>
</dbReference>
<feature type="region of interest" description="Disordered" evidence="14">
    <location>
        <begin position="359"/>
        <end position="379"/>
    </location>
</feature>
<sequence>MSKGSEEKWACEICTYENWPSSLKCTMCRSKKPLFGEDIYKLREKRQEKNILKIDTEGYLENGKKTRGSDSRRDVNMHGARAVTPEVLTNSTWPCSVCTFLNSENLLNCLQCDTPRSAKISKNTTSPNSDIEKTKVIYKNSNYSRVENESNVRKLSKSNSQNLSFLSNSDKISITKSNSQNMLEGKDRNKLYKVNSNNKSPERSPPNLERNNSPQNVIIQRETDLVDSNILSDRLDKSPSSRNNKKNQSQSKYNSINEDVETTIHATKINSSVGLNTQANHLNRGQMSSTQKWSCPHCTYENWPKSGKCIMCGLGNNPHPIQAAKSSPTDSPDCDSARGGCTPLVNEENYNMTSIRRSNSKRFESSEINSNPQQQSPNNCEYERRLRLSRQADWSWLDACIGVVEGDPNPVEAYLNSGGNPARFLTPNEIAILNRPSAFDAGHTLVHLAIRFHREDMLATLLSQIEGSGSGVKRVPSYVAPDLAADIRRHISSTLRQRKGSFPCYFVTESATFALPAEVEDLSTPIQDQLFEELLDKEVQSQLESDPPVLNWSLEITVRLGSRLYALWNRSAGDCLLDSAMQATWGVFDRENVLRRALADSLHQGGHLFYPRWKEYESSQASLLHFTMDETQYEEDWAGLLSLASQPGASLDQLHVFALSHILRRPIIVYGVKYVKSFRGETLGLARFEGVYLPLLWEPSFCIRSPLALGYTRGHFSALVPLEPYSRLNGTASLSAANNINDNSDHLQVTFLPLMDRDRKMLPVHFLTQNERRIYIKTMVGCVRHRGRNNRAQQKLHKRPLLVAQMLEEWLYHYRRLE</sequence>
<evidence type="ECO:0000256" key="1">
    <source>
        <dbReference type="ARBA" id="ARBA00000707"/>
    </source>
</evidence>
<dbReference type="GeneID" id="8230276"/>
<evidence type="ECO:0000256" key="13">
    <source>
        <dbReference type="PROSITE-ProRule" id="PRU00322"/>
    </source>
</evidence>
<dbReference type="CDD" id="cd22767">
    <property type="entry name" value="OTU_ZRANB1"/>
    <property type="match status" value="1"/>
</dbReference>
<evidence type="ECO:0000256" key="10">
    <source>
        <dbReference type="ARBA" id="ARBA00022801"/>
    </source>
</evidence>
<dbReference type="GO" id="GO:0005634">
    <property type="term" value="C:nucleus"/>
    <property type="evidence" value="ECO:0007669"/>
    <property type="project" value="TreeGrafter"/>
</dbReference>
<dbReference type="PROSITE" id="PS50199">
    <property type="entry name" value="ZF_RANBP2_2"/>
    <property type="match status" value="3"/>
</dbReference>
<dbReference type="GO" id="GO:0007010">
    <property type="term" value="P:cytoskeleton organization"/>
    <property type="evidence" value="ECO:0007669"/>
    <property type="project" value="TreeGrafter"/>
</dbReference>
<dbReference type="PROSITE" id="PS01358">
    <property type="entry name" value="ZF_RANBP2_1"/>
    <property type="match status" value="3"/>
</dbReference>
<dbReference type="InterPro" id="IPR051346">
    <property type="entry name" value="OTU_Deubiquitinase"/>
</dbReference>
<dbReference type="EnsemblMetazoa" id="PHUM432730-RA">
    <property type="protein sequence ID" value="PHUM432730-PA"/>
    <property type="gene ID" value="PHUM432730"/>
</dbReference>
<dbReference type="GO" id="GO:0008270">
    <property type="term" value="F:zinc ion binding"/>
    <property type="evidence" value="ECO:0007669"/>
    <property type="project" value="UniProtKB-KW"/>
</dbReference>
<accession>E0VTH8</accession>
<dbReference type="Pfam" id="PF00641">
    <property type="entry name" value="Zn_ribbon_RanBP"/>
    <property type="match status" value="2"/>
</dbReference>
<feature type="region of interest" description="Disordered" evidence="14">
    <location>
        <begin position="228"/>
        <end position="257"/>
    </location>
</feature>
<evidence type="ECO:0000256" key="2">
    <source>
        <dbReference type="ARBA" id="ARBA00005865"/>
    </source>
</evidence>
<dbReference type="SUPFAM" id="SSF90209">
    <property type="entry name" value="Ran binding protein zinc finger-like"/>
    <property type="match status" value="3"/>
</dbReference>
<dbReference type="HOGENOM" id="CLU_013907_0_0_1"/>
<dbReference type="GO" id="GO:0030177">
    <property type="term" value="P:positive regulation of Wnt signaling pathway"/>
    <property type="evidence" value="ECO:0007669"/>
    <property type="project" value="TreeGrafter"/>
</dbReference>
<dbReference type="SMART" id="SM00547">
    <property type="entry name" value="ZnF_RBZ"/>
    <property type="match status" value="3"/>
</dbReference>
<evidence type="ECO:0000313" key="18">
    <source>
        <dbReference type="EnsemblMetazoa" id="PHUM432730-PA"/>
    </source>
</evidence>
<evidence type="ECO:0000256" key="8">
    <source>
        <dbReference type="ARBA" id="ARBA00022771"/>
    </source>
</evidence>
<dbReference type="GO" id="GO:1990168">
    <property type="term" value="P:protein K33-linked deubiquitination"/>
    <property type="evidence" value="ECO:0007669"/>
    <property type="project" value="TreeGrafter"/>
</dbReference>
<keyword evidence="6" id="KW-0479">Metal-binding</keyword>
<dbReference type="InterPro" id="IPR049768">
    <property type="entry name" value="ZRANB1_OTU"/>
</dbReference>
<dbReference type="Proteomes" id="UP000009046">
    <property type="component" value="Unassembled WGS sequence"/>
</dbReference>
<reference evidence="17" key="2">
    <citation type="submission" date="2007-04" db="EMBL/GenBank/DDBJ databases">
        <title>The genome of the human body louse.</title>
        <authorList>
            <consortium name="The Human Body Louse Genome Consortium"/>
            <person name="Kirkness E."/>
            <person name="Walenz B."/>
            <person name="Hass B."/>
            <person name="Bruggner R."/>
            <person name="Strausberg R."/>
        </authorList>
    </citation>
    <scope>NUCLEOTIDE SEQUENCE</scope>
    <source>
        <strain evidence="17">USDA</strain>
    </source>
</reference>
<dbReference type="KEGG" id="phu:Phum_PHUM432730"/>
<keyword evidence="4" id="KW-0645">Protease</keyword>
<dbReference type="Pfam" id="PF18418">
    <property type="entry name" value="AnkUBD"/>
    <property type="match status" value="1"/>
</dbReference>
<evidence type="ECO:0000256" key="3">
    <source>
        <dbReference type="ARBA" id="ARBA00012759"/>
    </source>
</evidence>
<dbReference type="Pfam" id="PF02338">
    <property type="entry name" value="OTU"/>
    <property type="match status" value="1"/>
</dbReference>
<keyword evidence="12" id="KW-0862">Zinc</keyword>
<dbReference type="InterPro" id="IPR001876">
    <property type="entry name" value="Znf_RanBP2"/>
</dbReference>
<feature type="compositionally biased region" description="Low complexity" evidence="14">
    <location>
        <begin position="366"/>
        <end position="379"/>
    </location>
</feature>
<dbReference type="GO" id="GO:0016055">
    <property type="term" value="P:Wnt signaling pathway"/>
    <property type="evidence" value="ECO:0007669"/>
    <property type="project" value="UniProtKB-KW"/>
</dbReference>
<reference evidence="18" key="3">
    <citation type="submission" date="2021-02" db="UniProtKB">
        <authorList>
            <consortium name="EnsemblMetazoa"/>
        </authorList>
    </citation>
    <scope>IDENTIFICATION</scope>
    <source>
        <strain evidence="18">USDA</strain>
    </source>
</reference>
<dbReference type="GO" id="GO:0016477">
    <property type="term" value="P:cell migration"/>
    <property type="evidence" value="ECO:0007669"/>
    <property type="project" value="TreeGrafter"/>
</dbReference>
<evidence type="ECO:0000313" key="17">
    <source>
        <dbReference type="EMBL" id="EEB16684.1"/>
    </source>
</evidence>
<organism>
    <name type="scientific">Pediculus humanus subsp. corporis</name>
    <name type="common">Body louse</name>
    <dbReference type="NCBI Taxonomy" id="121224"/>
    <lineage>
        <taxon>Eukaryota</taxon>
        <taxon>Metazoa</taxon>
        <taxon>Ecdysozoa</taxon>
        <taxon>Arthropoda</taxon>
        <taxon>Hexapoda</taxon>
        <taxon>Insecta</taxon>
        <taxon>Pterygota</taxon>
        <taxon>Neoptera</taxon>
        <taxon>Paraneoptera</taxon>
        <taxon>Psocodea</taxon>
        <taxon>Troctomorpha</taxon>
        <taxon>Phthiraptera</taxon>
        <taxon>Anoplura</taxon>
        <taxon>Pediculidae</taxon>
        <taxon>Pediculus</taxon>
    </lineage>
</organism>
<keyword evidence="5" id="KW-0879">Wnt signaling pathway</keyword>
<proteinExistence type="inferred from homology"/>
<dbReference type="CTD" id="8230276"/>
<dbReference type="EMBL" id="AAZO01005283">
    <property type="status" value="NOT_ANNOTATED_CDS"/>
    <property type="molecule type" value="Genomic_DNA"/>
</dbReference>
<dbReference type="Gene3D" id="2.30.30.380">
    <property type="entry name" value="Zn-finger domain of Sec23/24"/>
    <property type="match status" value="1"/>
</dbReference>
<evidence type="ECO:0000259" key="16">
    <source>
        <dbReference type="PROSITE" id="PS50802"/>
    </source>
</evidence>
<dbReference type="GO" id="GO:0071947">
    <property type="term" value="P:protein deubiquitination involved in ubiquitin-dependent protein catabolic process"/>
    <property type="evidence" value="ECO:0007669"/>
    <property type="project" value="TreeGrafter"/>
</dbReference>
<dbReference type="EMBL" id="DS235766">
    <property type="protein sequence ID" value="EEB16684.1"/>
    <property type="molecule type" value="Genomic_DNA"/>
</dbReference>
<name>E0VTH8_PEDHC</name>
<evidence type="ECO:0000256" key="12">
    <source>
        <dbReference type="ARBA" id="ARBA00022833"/>
    </source>
</evidence>
<dbReference type="PANTHER" id="PTHR13367:SF28">
    <property type="entry name" value="UBIQUITIN THIOESTERASE ZRANB1"/>
    <property type="match status" value="1"/>
</dbReference>
<feature type="domain" description="RanBP2-type" evidence="15">
    <location>
        <begin position="89"/>
        <end position="118"/>
    </location>
</feature>
<keyword evidence="9" id="KW-0833">Ubl conjugation pathway</keyword>
<evidence type="ECO:0000256" key="11">
    <source>
        <dbReference type="ARBA" id="ARBA00022807"/>
    </source>
</evidence>
<feature type="domain" description="OTU" evidence="16">
    <location>
        <begin position="564"/>
        <end position="722"/>
    </location>
</feature>
<keyword evidence="8 13" id="KW-0863">Zinc-finger</keyword>
<keyword evidence="19" id="KW-1185">Reference proteome</keyword>
<comment type="similarity">
    <text evidence="2">Belongs to the peptidase C64 family.</text>
</comment>
<dbReference type="InterPro" id="IPR003323">
    <property type="entry name" value="OTU_dom"/>
</dbReference>
<dbReference type="FunCoup" id="E0VTH8">
    <property type="interactions" value="1672"/>
</dbReference>
<dbReference type="GO" id="GO:0004843">
    <property type="term" value="F:cysteine-type deubiquitinase activity"/>
    <property type="evidence" value="ECO:0007669"/>
    <property type="project" value="UniProtKB-EC"/>
</dbReference>
<dbReference type="OMA" id="CPDSSAX"/>
<evidence type="ECO:0000256" key="14">
    <source>
        <dbReference type="SAM" id="MobiDB-lite"/>
    </source>
</evidence>
<evidence type="ECO:0000256" key="7">
    <source>
        <dbReference type="ARBA" id="ARBA00022737"/>
    </source>
</evidence>
<feature type="domain" description="RanBP2-type" evidence="15">
    <location>
        <begin position="5"/>
        <end position="34"/>
    </location>
</feature>
<dbReference type="InParanoid" id="E0VTH8"/>
<dbReference type="AlphaFoldDB" id="E0VTH8"/>
<feature type="compositionally biased region" description="Low complexity" evidence="14">
    <location>
        <begin position="240"/>
        <end position="255"/>
    </location>
</feature>
<dbReference type="GO" id="GO:0070530">
    <property type="term" value="F:K63-linked polyubiquitin modification-dependent protein binding"/>
    <property type="evidence" value="ECO:0007669"/>
    <property type="project" value="TreeGrafter"/>
</dbReference>
<dbReference type="PROSITE" id="PS50802">
    <property type="entry name" value="OTU"/>
    <property type="match status" value="1"/>
</dbReference>
<dbReference type="InterPro" id="IPR041294">
    <property type="entry name" value="AnkUBD"/>
</dbReference>
<feature type="domain" description="RanBP2-type" evidence="15">
    <location>
        <begin position="289"/>
        <end position="318"/>
    </location>
</feature>
<dbReference type="GO" id="GO:0005737">
    <property type="term" value="C:cytoplasm"/>
    <property type="evidence" value="ECO:0007669"/>
    <property type="project" value="TreeGrafter"/>
</dbReference>
<dbReference type="GO" id="GO:0035523">
    <property type="term" value="P:protein K29-linked deubiquitination"/>
    <property type="evidence" value="ECO:0007669"/>
    <property type="project" value="TreeGrafter"/>
</dbReference>
<comment type="catalytic activity">
    <reaction evidence="1">
        <text>Thiol-dependent hydrolysis of ester, thioester, amide, peptide and isopeptide bonds formed by the C-terminal Gly of ubiquitin (a 76-residue protein attached to proteins as an intracellular targeting signal).</text>
        <dbReference type="EC" id="3.4.19.12"/>
    </reaction>
</comment>
<evidence type="ECO:0000256" key="5">
    <source>
        <dbReference type="ARBA" id="ARBA00022687"/>
    </source>
</evidence>
<evidence type="ECO:0000256" key="9">
    <source>
        <dbReference type="ARBA" id="ARBA00022786"/>
    </source>
</evidence>
<dbReference type="eggNOG" id="KOG4345">
    <property type="taxonomic scope" value="Eukaryota"/>
</dbReference>
<evidence type="ECO:0000259" key="15">
    <source>
        <dbReference type="PROSITE" id="PS50199"/>
    </source>
</evidence>
<reference evidence="17" key="1">
    <citation type="submission" date="2007-04" db="EMBL/GenBank/DDBJ databases">
        <title>Annotation of Pediculus humanus corporis strain USDA.</title>
        <authorList>
            <person name="Kirkness E."/>
            <person name="Hannick L."/>
            <person name="Hass B."/>
            <person name="Bruggner R."/>
            <person name="Lawson D."/>
            <person name="Bidwell S."/>
            <person name="Joardar V."/>
            <person name="Caler E."/>
            <person name="Walenz B."/>
            <person name="Inman J."/>
            <person name="Schobel S."/>
            <person name="Galinsky K."/>
            <person name="Amedeo P."/>
            <person name="Strausberg R."/>
        </authorList>
    </citation>
    <scope>NUCLEOTIDE SEQUENCE</scope>
    <source>
        <strain evidence="17">USDA</strain>
    </source>
</reference>
<evidence type="ECO:0000256" key="4">
    <source>
        <dbReference type="ARBA" id="ARBA00022670"/>
    </source>
</evidence>
<dbReference type="Gene3D" id="1.25.40.560">
    <property type="match status" value="1"/>
</dbReference>
<keyword evidence="10" id="KW-0378">Hydrolase</keyword>
<feature type="region of interest" description="Disordered" evidence="14">
    <location>
        <begin position="176"/>
        <end position="215"/>
    </location>
</feature>
<evidence type="ECO:0000256" key="6">
    <source>
        <dbReference type="ARBA" id="ARBA00022723"/>
    </source>
</evidence>
<dbReference type="OrthoDB" id="6275030at2759"/>
<dbReference type="STRING" id="121224.E0VTH8"/>
<evidence type="ECO:0000313" key="19">
    <source>
        <dbReference type="Proteomes" id="UP000009046"/>
    </source>
</evidence>
<gene>
    <name evidence="18" type="primary">8230276</name>
    <name evidence="17" type="ORF">Phum_PHUM432730</name>
</gene>
<keyword evidence="11" id="KW-0788">Thiol protease</keyword>